<evidence type="ECO:0000256" key="17">
    <source>
        <dbReference type="ARBA" id="ARBA00023134"/>
    </source>
</evidence>
<keyword evidence="11" id="KW-0021">Allosteric enzyme</keyword>
<evidence type="ECO:0000256" key="16">
    <source>
        <dbReference type="ARBA" id="ARBA00022922"/>
    </source>
</evidence>
<dbReference type="PROSITE" id="PS50866">
    <property type="entry name" value="GOLD"/>
    <property type="match status" value="1"/>
</dbReference>
<evidence type="ECO:0000256" key="21">
    <source>
        <dbReference type="ARBA" id="ARBA00060176"/>
    </source>
</evidence>
<evidence type="ECO:0000256" key="11">
    <source>
        <dbReference type="ARBA" id="ARBA00022533"/>
    </source>
</evidence>
<dbReference type="AlphaFoldDB" id="A0A6A3AXM9"/>
<keyword evidence="14 22" id="KW-0547">Nucleotide-binding</keyword>
<evidence type="ECO:0000256" key="23">
    <source>
        <dbReference type="SAM" id="SignalP"/>
    </source>
</evidence>
<dbReference type="SUPFAM" id="SSF51161">
    <property type="entry name" value="Trimeric LpxA-like enzymes"/>
    <property type="match status" value="1"/>
</dbReference>
<dbReference type="SMART" id="SM00174">
    <property type="entry name" value="RHO"/>
    <property type="match status" value="1"/>
</dbReference>
<dbReference type="InterPro" id="IPR005836">
    <property type="entry name" value="ADP_Glu_pyroP_CS"/>
</dbReference>
<evidence type="ECO:0000256" key="3">
    <source>
        <dbReference type="ARBA" id="ARBA00004229"/>
    </source>
</evidence>
<dbReference type="SMART" id="SM00175">
    <property type="entry name" value="RAB"/>
    <property type="match status" value="1"/>
</dbReference>
<organism evidence="25 26">
    <name type="scientific">Hibiscus syriacus</name>
    <name type="common">Rose of Sharon</name>
    <dbReference type="NCBI Taxonomy" id="106335"/>
    <lineage>
        <taxon>Eukaryota</taxon>
        <taxon>Viridiplantae</taxon>
        <taxon>Streptophyta</taxon>
        <taxon>Embryophyta</taxon>
        <taxon>Tracheophyta</taxon>
        <taxon>Spermatophyta</taxon>
        <taxon>Magnoliopsida</taxon>
        <taxon>eudicotyledons</taxon>
        <taxon>Gunneridae</taxon>
        <taxon>Pentapetalae</taxon>
        <taxon>rosids</taxon>
        <taxon>malvids</taxon>
        <taxon>Malvales</taxon>
        <taxon>Malvaceae</taxon>
        <taxon>Malvoideae</taxon>
        <taxon>Hibiscus</taxon>
    </lineage>
</organism>
<evidence type="ECO:0000256" key="5">
    <source>
        <dbReference type="ARBA" id="ARBA00004727"/>
    </source>
</evidence>
<keyword evidence="23" id="KW-0732">Signal</keyword>
<evidence type="ECO:0000256" key="19">
    <source>
        <dbReference type="ARBA" id="ARBA00023288"/>
    </source>
</evidence>
<dbReference type="EC" id="2.7.7.27" evidence="9 22"/>
<dbReference type="InterPro" id="IPR009038">
    <property type="entry name" value="GOLD_dom"/>
</dbReference>
<dbReference type="NCBIfam" id="NF002772">
    <property type="entry name" value="PRK02862.1"/>
    <property type="match status" value="1"/>
</dbReference>
<keyword evidence="22" id="KW-0934">Plastid</keyword>
<dbReference type="Pfam" id="PF25247">
    <property type="entry name" value="LbH_GLGC"/>
    <property type="match status" value="1"/>
</dbReference>
<comment type="similarity">
    <text evidence="6">Belongs to the small GTPase superfamily. Rab family.</text>
</comment>
<evidence type="ECO:0000259" key="24">
    <source>
        <dbReference type="PROSITE" id="PS50866"/>
    </source>
</evidence>
<keyword evidence="20" id="KW-0636">Prenylation</keyword>
<comment type="pathway">
    <text evidence="5 22">Glycan biosynthesis; starch biosynthesis.</text>
</comment>
<evidence type="ECO:0000256" key="22">
    <source>
        <dbReference type="RuleBase" id="RU362093"/>
    </source>
</evidence>
<keyword evidence="26" id="KW-1185">Reference proteome</keyword>
<dbReference type="GO" id="GO:0009507">
    <property type="term" value="C:chloroplast"/>
    <property type="evidence" value="ECO:0007669"/>
    <property type="project" value="UniProtKB-SubCell"/>
</dbReference>
<evidence type="ECO:0000256" key="13">
    <source>
        <dbReference type="ARBA" id="ARBA00022695"/>
    </source>
</evidence>
<evidence type="ECO:0000313" key="25">
    <source>
        <dbReference type="EMBL" id="KAE8709281.1"/>
    </source>
</evidence>
<dbReference type="InterPro" id="IPR011831">
    <property type="entry name" value="ADP-Glc_PPase"/>
</dbReference>
<dbReference type="Proteomes" id="UP000436088">
    <property type="component" value="Unassembled WGS sequence"/>
</dbReference>
<dbReference type="CDD" id="cd02508">
    <property type="entry name" value="ADP_Glucose_PP"/>
    <property type="match status" value="1"/>
</dbReference>
<evidence type="ECO:0000256" key="14">
    <source>
        <dbReference type="ARBA" id="ARBA00022741"/>
    </source>
</evidence>
<gene>
    <name evidence="25" type="ORF">F3Y22_tig00110332pilonHSYRG01245</name>
</gene>
<dbReference type="SMART" id="SM00176">
    <property type="entry name" value="RAN"/>
    <property type="match status" value="1"/>
</dbReference>
<dbReference type="Gene3D" id="3.90.550.10">
    <property type="entry name" value="Spore Coat Polysaccharide Biosynthesis Protein SpsA, Chain A"/>
    <property type="match status" value="1"/>
</dbReference>
<dbReference type="GO" id="GO:0008878">
    <property type="term" value="F:glucose-1-phosphate adenylyltransferase activity"/>
    <property type="evidence" value="ECO:0007669"/>
    <property type="project" value="UniProtKB-EC"/>
</dbReference>
<keyword evidence="18" id="KW-0472">Membrane</keyword>
<dbReference type="Gene3D" id="3.40.50.300">
    <property type="entry name" value="P-loop containing nucleotide triphosphate hydrolases"/>
    <property type="match status" value="1"/>
</dbReference>
<dbReference type="FunFam" id="3.90.550.10:FF:000030">
    <property type="entry name" value="Glucose-1-phosphate adenylyltransferase"/>
    <property type="match status" value="1"/>
</dbReference>
<dbReference type="GO" id="GO:0019252">
    <property type="term" value="P:starch biosynthetic process"/>
    <property type="evidence" value="ECO:0007669"/>
    <property type="project" value="UniProtKB-UniPathway"/>
</dbReference>
<dbReference type="GO" id="GO:0005978">
    <property type="term" value="P:glycogen biosynthetic process"/>
    <property type="evidence" value="ECO:0007669"/>
    <property type="project" value="InterPro"/>
</dbReference>
<comment type="subunit">
    <text evidence="8 22">Heterotetramer.</text>
</comment>
<feature type="domain" description="GOLD" evidence="24">
    <location>
        <begin position="46"/>
        <end position="133"/>
    </location>
</feature>
<dbReference type="InterPro" id="IPR029044">
    <property type="entry name" value="Nucleotide-diphossugar_trans"/>
</dbReference>
<keyword evidence="19" id="KW-0449">Lipoprotein</keyword>
<dbReference type="PANTHER" id="PTHR43523">
    <property type="entry name" value="GLUCOSE-1-PHOSPHATE ADENYLYLTRANSFERASE-RELATED"/>
    <property type="match status" value="1"/>
</dbReference>
<dbReference type="PROSITE" id="PS51419">
    <property type="entry name" value="RAB"/>
    <property type="match status" value="1"/>
</dbReference>
<dbReference type="NCBIfam" id="TIGR02091">
    <property type="entry name" value="glgC"/>
    <property type="match status" value="1"/>
</dbReference>
<dbReference type="GO" id="GO:0005886">
    <property type="term" value="C:plasma membrane"/>
    <property type="evidence" value="ECO:0007669"/>
    <property type="project" value="UniProtKB-SubCell"/>
</dbReference>
<keyword evidence="12 22" id="KW-0808">Transferase</keyword>
<evidence type="ECO:0000256" key="10">
    <source>
        <dbReference type="ARBA" id="ARBA00022528"/>
    </source>
</evidence>
<evidence type="ECO:0000256" key="8">
    <source>
        <dbReference type="ARBA" id="ARBA00011680"/>
    </source>
</evidence>
<dbReference type="InterPro" id="IPR005835">
    <property type="entry name" value="NTP_transferase_dom"/>
</dbReference>
<keyword evidence="10 22" id="KW-0150">Chloroplast</keyword>
<dbReference type="Pfam" id="PF00071">
    <property type="entry name" value="Ras"/>
    <property type="match status" value="1"/>
</dbReference>
<dbReference type="InterPro" id="IPR005225">
    <property type="entry name" value="Small_GTP-bd"/>
</dbReference>
<evidence type="ECO:0000256" key="9">
    <source>
        <dbReference type="ARBA" id="ARBA00012460"/>
    </source>
</evidence>
<evidence type="ECO:0000256" key="1">
    <source>
        <dbReference type="ARBA" id="ARBA00000956"/>
    </source>
</evidence>
<dbReference type="PROSITE" id="PS00808">
    <property type="entry name" value="ADP_GLC_PYROPHOSPH_1"/>
    <property type="match status" value="1"/>
</dbReference>
<evidence type="ECO:0000256" key="6">
    <source>
        <dbReference type="ARBA" id="ARBA00006270"/>
    </source>
</evidence>
<evidence type="ECO:0000256" key="4">
    <source>
        <dbReference type="ARBA" id="ARBA00004342"/>
    </source>
</evidence>
<dbReference type="PROSITE" id="PS00810">
    <property type="entry name" value="ADP_GLC_PYROPHOSPH_3"/>
    <property type="match status" value="1"/>
</dbReference>
<dbReference type="Pfam" id="PF00483">
    <property type="entry name" value="NTP_transferase"/>
    <property type="match status" value="1"/>
</dbReference>
<evidence type="ECO:0000256" key="20">
    <source>
        <dbReference type="ARBA" id="ARBA00023289"/>
    </source>
</evidence>
<reference evidence="25" key="1">
    <citation type="submission" date="2019-09" db="EMBL/GenBank/DDBJ databases">
        <title>Draft genome information of white flower Hibiscus syriacus.</title>
        <authorList>
            <person name="Kim Y.-M."/>
        </authorList>
    </citation>
    <scope>NUCLEOTIDE SEQUENCE [LARGE SCALE GENOMIC DNA]</scope>
    <source>
        <strain evidence="25">YM2019G1</strain>
    </source>
</reference>
<dbReference type="CDD" id="cd01866">
    <property type="entry name" value="Rab2"/>
    <property type="match status" value="1"/>
</dbReference>
<dbReference type="PROSITE" id="PS51421">
    <property type="entry name" value="RAS"/>
    <property type="match status" value="1"/>
</dbReference>
<dbReference type="GO" id="GO:0003924">
    <property type="term" value="F:GTPase activity"/>
    <property type="evidence" value="ECO:0007669"/>
    <property type="project" value="InterPro"/>
</dbReference>
<evidence type="ECO:0000256" key="2">
    <source>
        <dbReference type="ARBA" id="ARBA00002231"/>
    </source>
</evidence>
<evidence type="ECO:0000313" key="26">
    <source>
        <dbReference type="Proteomes" id="UP000436088"/>
    </source>
</evidence>
<dbReference type="InterPro" id="IPR001806">
    <property type="entry name" value="Small_GTPase"/>
</dbReference>
<dbReference type="InterPro" id="IPR027417">
    <property type="entry name" value="P-loop_NTPase"/>
</dbReference>
<dbReference type="CDD" id="cd04651">
    <property type="entry name" value="LbH_G1P_AT_C"/>
    <property type="match status" value="1"/>
</dbReference>
<dbReference type="InterPro" id="IPR011004">
    <property type="entry name" value="Trimer_LpxA-like_sf"/>
</dbReference>
<comment type="function">
    <text evidence="21">Intracellular vesicle trafficking and protein transport.</text>
</comment>
<evidence type="ECO:0000256" key="7">
    <source>
        <dbReference type="ARBA" id="ARBA00010443"/>
    </source>
</evidence>
<protein>
    <recommendedName>
        <fullName evidence="9 22">Glucose-1-phosphate adenylyltransferase</fullName>
        <ecNumber evidence="9 22">2.7.7.27</ecNumber>
    </recommendedName>
    <alternativeName>
        <fullName evidence="22">ADP-glucose pyrophosphorylase</fullName>
    </alternativeName>
</protein>
<dbReference type="Gene3D" id="2.160.10.10">
    <property type="entry name" value="Hexapeptide repeat proteins"/>
    <property type="match status" value="1"/>
</dbReference>
<evidence type="ECO:0000256" key="18">
    <source>
        <dbReference type="ARBA" id="ARBA00023136"/>
    </source>
</evidence>
<dbReference type="SMART" id="SM01190">
    <property type="entry name" value="EMP24_GP25L"/>
    <property type="match status" value="1"/>
</dbReference>
<keyword evidence="16 22" id="KW-0750">Starch biosynthesis</keyword>
<dbReference type="PANTHER" id="PTHR43523:SF12">
    <property type="entry name" value="GLUCOSE-1-PHOSPHATE ADENYLYLTRANSFERASE LARGE SUBUNIT 1, CHLOROPLASTIC-RELATED"/>
    <property type="match status" value="1"/>
</dbReference>
<dbReference type="FunFam" id="2.160.10.10:FF:000010">
    <property type="entry name" value="Glucose-1-phosphate adenylyltransferase"/>
    <property type="match status" value="1"/>
</dbReference>
<dbReference type="SUPFAM" id="SSF52540">
    <property type="entry name" value="P-loop containing nucleoside triphosphate hydrolases"/>
    <property type="match status" value="1"/>
</dbReference>
<keyword evidence="13 22" id="KW-0548">Nucleotidyltransferase</keyword>
<dbReference type="EMBL" id="VEPZ02000937">
    <property type="protein sequence ID" value="KAE8709281.1"/>
    <property type="molecule type" value="Genomic_DNA"/>
</dbReference>
<dbReference type="GO" id="GO:0005524">
    <property type="term" value="F:ATP binding"/>
    <property type="evidence" value="ECO:0007669"/>
    <property type="project" value="UniProtKB-KW"/>
</dbReference>
<dbReference type="PROSITE" id="PS51420">
    <property type="entry name" value="RHO"/>
    <property type="match status" value="1"/>
</dbReference>
<feature type="chain" id="PRO_5025585990" description="Glucose-1-phosphate adenylyltransferase" evidence="23">
    <location>
        <begin position="37"/>
        <end position="927"/>
    </location>
</feature>
<sequence>MLAMKRDSNVPKAMTISPSLFVMLLWALSTAPVGDAIWLNLPKTGTKCVSEEIHSNVVVLADYVVVSVDDGQTAPVAVKVTSPYGNDLHHRENVTYGRFAFTTEEAGNYLACFWSDNHSSATGEIVVNIDWKTGIAAKDWESVARKEKLEGVELELRKLEGAVEAIHENLLYLKSREVEMRSMSETTNARVAWFSIMSLGTCIVVSGLQVWLSATIPINGSSVSRSHRASTAPPNLSFSASALFGDKVDFTTVPGSHQTKRTPFTISPKAVSDSRNSQTCLEPDTSRSVLGIILGGGAGTRLYPLTKKRAKPAVPLGANYRLIDIPVSNCLNSNISKIYVLTQFNSASLNRHLSRAYSSNMGGYKNEGFVEVLAAQQSPENPNWFQGTADAVRQYLWLFEEHNILEFLVLAGDHLYRMDYERFILAHRERNADITVAAFPMDEKRATAFGLMKIDEDGRIIEFSEKPKGDQLKAMQVDTTILGLDDKKAKEMPFIASMGIYVVSKNVMLDLLSNKFPGANDFGSEVIPGATSIGMRVQAYLYEGYWEDIGTIEAFYNANLGITKKPVPDFSFYDRSSPIYTQPRYLPPSKMLDADVTDSVIGEGCVIKNCRIRHSVVGLRSCISEGAIIEDTLLMGADYYETEADRKFLAEKGSVPIGIGKNSHIKRAIIDKNARIGDDVKIINSDNVQEAAKETDGYFIKSGFGHLGFFQIRPEQMSYAYLFKYIIIGDTGVGKSCLLLQFTDKRFQTVHDLTIGVEFGARMITIENKPIKLQIWDTAGQESFRSITRSYYRGAAGALLVYDITRRETFNHLGSWLEEARLHANANMTVMLIGNKCDLAHRRAVSTEEGGQFAREHGLIFMEASAKTAQNVEEAFLSTASKIDKKIRDGFIDISNESYGIKIGQVNQASAYGGRDGPASQQRGCCS</sequence>
<dbReference type="GO" id="GO:0005525">
    <property type="term" value="F:GTP binding"/>
    <property type="evidence" value="ECO:0007669"/>
    <property type="project" value="UniProtKB-KW"/>
</dbReference>
<comment type="caution">
    <text evidence="25">The sequence shown here is derived from an EMBL/GenBank/DDBJ whole genome shotgun (WGS) entry which is preliminary data.</text>
</comment>
<accession>A0A6A3AXM9</accession>
<name>A0A6A3AXM9_HIBSY</name>
<dbReference type="PROSITE" id="PS00809">
    <property type="entry name" value="ADP_GLC_PYROPHOSPH_2"/>
    <property type="match status" value="1"/>
</dbReference>
<dbReference type="SMART" id="SM00173">
    <property type="entry name" value="RAS"/>
    <property type="match status" value="1"/>
</dbReference>
<dbReference type="FunFam" id="3.40.50.300:FF:000263">
    <property type="entry name" value="Ras-related protein RABB1c"/>
    <property type="match status" value="1"/>
</dbReference>
<comment type="catalytic activity">
    <reaction evidence="1 22">
        <text>alpha-D-glucose 1-phosphate + ATP + H(+) = ADP-alpha-D-glucose + diphosphate</text>
        <dbReference type="Rhea" id="RHEA:12120"/>
        <dbReference type="ChEBI" id="CHEBI:15378"/>
        <dbReference type="ChEBI" id="CHEBI:30616"/>
        <dbReference type="ChEBI" id="CHEBI:33019"/>
        <dbReference type="ChEBI" id="CHEBI:57498"/>
        <dbReference type="ChEBI" id="CHEBI:58601"/>
        <dbReference type="EC" id="2.7.7.27"/>
    </reaction>
</comment>
<evidence type="ECO:0000256" key="15">
    <source>
        <dbReference type="ARBA" id="ARBA00022840"/>
    </source>
</evidence>
<dbReference type="PRINTS" id="PR00449">
    <property type="entry name" value="RASTRNSFRMNG"/>
</dbReference>
<dbReference type="SUPFAM" id="SSF53448">
    <property type="entry name" value="Nucleotide-diphospho-sugar transferases"/>
    <property type="match status" value="1"/>
</dbReference>
<comment type="function">
    <text evidence="2 22">This protein plays a role in synthesis of starch. It catalyzes the synthesis of the activated glycosyl donor, ADP-glucose from Glc-1-P and ATP.</text>
</comment>
<evidence type="ECO:0000256" key="12">
    <source>
        <dbReference type="ARBA" id="ARBA00022679"/>
    </source>
</evidence>
<dbReference type="UniPathway" id="UPA00152"/>
<dbReference type="Pfam" id="PF01105">
    <property type="entry name" value="EMP24_GP25L"/>
    <property type="match status" value="1"/>
</dbReference>
<keyword evidence="17" id="KW-0342">GTP-binding</keyword>
<keyword evidence="15 22" id="KW-0067">ATP-binding</keyword>
<feature type="signal peptide" evidence="23">
    <location>
        <begin position="1"/>
        <end position="36"/>
    </location>
</feature>
<dbReference type="NCBIfam" id="TIGR00231">
    <property type="entry name" value="small_GTP"/>
    <property type="match status" value="1"/>
</dbReference>
<proteinExistence type="inferred from homology"/>
<comment type="similarity">
    <text evidence="7 22">Belongs to the bacterial/plant glucose-1-phosphate adenylyltransferase family.</text>
</comment>
<comment type="subcellular location">
    <subcellularLocation>
        <location evidence="4">Cell membrane</location>
        <topology evidence="4">Lipid-anchor</topology>
        <orientation evidence="4">Cytoplasmic side</orientation>
    </subcellularLocation>
    <subcellularLocation>
        <location evidence="3 22">Plastid</location>
        <location evidence="3 22">Chloroplast</location>
    </subcellularLocation>
</comment>